<feature type="chain" id="PRO_5005472229" description="Lipoprotein" evidence="1">
    <location>
        <begin position="23"/>
        <end position="146"/>
    </location>
</feature>
<accession>A0A0K1XH77</accession>
<sequence>MSRFKTGLKIISIVGLSGFILACSTSQPLVNPQSAIYQQPVSDETMQQAIYAALKKYEWQLVKQQPGAVYASYNKNNRHLANIKITYNSRQFKIQHESSTGLNYKAEKGSIHRNYNRWVRNLVNDINSELSFSQPHTINLRQETER</sequence>
<proteinExistence type="predicted"/>
<dbReference type="AlphaFoldDB" id="A0A0K1XH77"/>
<name>A0A0K1XH77_9GAMM</name>
<dbReference type="PROSITE" id="PS51257">
    <property type="entry name" value="PROKAR_LIPOPROTEIN"/>
    <property type="match status" value="1"/>
</dbReference>
<gene>
    <name evidence="2" type="ORF">AKN88_06580</name>
</gene>
<keyword evidence="3" id="KW-1185">Reference proteome</keyword>
<organism evidence="2 3">
    <name type="scientific">Thiopseudomonas alkaliphila</name>
    <dbReference type="NCBI Taxonomy" id="1697053"/>
    <lineage>
        <taxon>Bacteria</taxon>
        <taxon>Pseudomonadati</taxon>
        <taxon>Pseudomonadota</taxon>
        <taxon>Gammaproteobacteria</taxon>
        <taxon>Pseudomonadales</taxon>
        <taxon>Pseudomonadaceae</taxon>
        <taxon>Thiopseudomonas</taxon>
    </lineage>
</organism>
<protein>
    <recommendedName>
        <fullName evidence="4">Lipoprotein</fullName>
    </recommendedName>
</protein>
<evidence type="ECO:0000313" key="2">
    <source>
        <dbReference type="EMBL" id="AKX60594.1"/>
    </source>
</evidence>
<dbReference type="Proteomes" id="UP000063953">
    <property type="component" value="Chromosome"/>
</dbReference>
<reference evidence="2 3" key="1">
    <citation type="journal article" date="2015" name="Genome Announc.">
        <title>Genome Sequences of Oblitimonas alkaliphila gen. nov. sp. nov. (Proposed), a Novel Bacterium of the Pseudomonadaceae Family.</title>
        <authorList>
            <person name="Lauer A.C."/>
            <person name="Nicholson A.C."/>
            <person name="Humrighouse B.W."/>
            <person name="Emery B."/>
            <person name="Drobish A."/>
            <person name="Juieng P."/>
            <person name="Loparev V."/>
            <person name="McQuiston J.R."/>
        </authorList>
    </citation>
    <scope>NUCLEOTIDE SEQUENCE [LARGE SCALE GENOMIC DNA]</scope>
    <source>
        <strain evidence="2 3">E5571</strain>
    </source>
</reference>
<evidence type="ECO:0000313" key="3">
    <source>
        <dbReference type="Proteomes" id="UP000063953"/>
    </source>
</evidence>
<evidence type="ECO:0008006" key="4">
    <source>
        <dbReference type="Google" id="ProtNLM"/>
    </source>
</evidence>
<keyword evidence="1" id="KW-0732">Signal</keyword>
<evidence type="ECO:0000256" key="1">
    <source>
        <dbReference type="SAM" id="SignalP"/>
    </source>
</evidence>
<feature type="signal peptide" evidence="1">
    <location>
        <begin position="1"/>
        <end position="22"/>
    </location>
</feature>
<dbReference type="EMBL" id="CP012365">
    <property type="protein sequence ID" value="AKX60594.1"/>
    <property type="molecule type" value="Genomic_DNA"/>
</dbReference>